<dbReference type="InterPro" id="IPR017853">
    <property type="entry name" value="GH"/>
</dbReference>
<gene>
    <name evidence="12" type="ORF">MCHLO_13864</name>
</gene>
<evidence type="ECO:0000256" key="3">
    <source>
        <dbReference type="ARBA" id="ARBA00005336"/>
    </source>
</evidence>
<comment type="catalytic activity">
    <reaction evidence="1">
        <text>Hydrolysis of terminal, non-reducing beta-D-glucosyl residues with release of beta-D-glucose.</text>
        <dbReference type="EC" id="3.2.1.21"/>
    </reaction>
</comment>
<evidence type="ECO:0000256" key="2">
    <source>
        <dbReference type="ARBA" id="ARBA00004987"/>
    </source>
</evidence>
<feature type="domain" description="Fibronectin type III-like" evidence="11">
    <location>
        <begin position="657"/>
        <end position="727"/>
    </location>
</feature>
<dbReference type="EC" id="3.2.1.21" evidence="4"/>
<evidence type="ECO:0000256" key="7">
    <source>
        <dbReference type="ARBA" id="ARBA00023277"/>
    </source>
</evidence>
<keyword evidence="7" id="KW-0119">Carbohydrate metabolism</keyword>
<evidence type="ECO:0000256" key="5">
    <source>
        <dbReference type="ARBA" id="ARBA00022801"/>
    </source>
</evidence>
<dbReference type="PANTHER" id="PTHR42715:SF2">
    <property type="entry name" value="BETA-GLUCOSIDASE F-RELATED"/>
    <property type="match status" value="1"/>
</dbReference>
<dbReference type="PANTHER" id="PTHR42715">
    <property type="entry name" value="BETA-GLUCOSIDASE"/>
    <property type="match status" value="1"/>
</dbReference>
<evidence type="ECO:0000256" key="6">
    <source>
        <dbReference type="ARBA" id="ARBA00023001"/>
    </source>
</evidence>
<sequence length="738" mass="78088">MRLAIAALAVLAGLTAGQDTFTLRSWDEARALANATVAQLTLDEKIGLVTGVGQFSSRCVGNVTPVPRLNISSMCMNDGPAGVRLVKNVTGFPPGIAVASTFSRRLMQARGVALGEEFRGKGINMYLGPAMDVMRNPMAGRAWESFGPDPYLNGEAAYSTIVGVQSVGVMACAKHFIANNQEHWRYGYISDVDDRTLHEMYYWPFLRSIDANVSAVMCAYPQPNGTSACHNAPLIGPSGILRRDGFQGYIVSDWGATHDSASDNANAGLDMEQPGDWILIGGGTFGGTLGIGSLEDDVNSGSVTLARMNQMVVNILTPWYRLGQDVGYPAINFDAQTPDGTGSENLNVNVRSDDHTALAREIAADSAVLLRNVNKVLPLTASSFKTAAIVGLDAIIPNLDCADNNENQCDDGTMPIGWGSGSNLLDYTVPPITALNETFNAAGVKVTTSLTNDLNAGPAAAAGKDVAIVLANAMSGELGFYVSVNGNEGDRNDLELWYSGSQLIQNVAAVNKNTIVVIHSVGPVDMSGFATHPNVTAIIYAGAPGEQTGWGLVDVLFGAVNPSGRLPFSIDDNSTAYGTTIVTSPGFPVGFPTINYTERLLLDYRYMAVNNIVPRYEFGFGLSYTNFTYSGLSVASTSTGKTITFTVKNTGAVSGMDKPQLYLGFPASAGEPPKVLRGFEEVGPLAPGASASVVMTLDSREMSIWNVVTQAWVVPSGTFDVYVGASILDIRLTGSFSS</sequence>
<comment type="similarity">
    <text evidence="3">Belongs to the glycosyl hydrolase 3 family.</text>
</comment>
<keyword evidence="6" id="KW-0136">Cellulose degradation</keyword>
<dbReference type="InterPro" id="IPR050288">
    <property type="entry name" value="Cellulose_deg_GH3"/>
</dbReference>
<dbReference type="InterPro" id="IPR036962">
    <property type="entry name" value="Glyco_hydro_3_N_sf"/>
</dbReference>
<dbReference type="SUPFAM" id="SSF51445">
    <property type="entry name" value="(Trans)glycosidases"/>
    <property type="match status" value="1"/>
</dbReference>
<evidence type="ECO:0000256" key="9">
    <source>
        <dbReference type="ARBA" id="ARBA00023326"/>
    </source>
</evidence>
<proteinExistence type="inferred from homology"/>
<evidence type="ECO:0000256" key="4">
    <source>
        <dbReference type="ARBA" id="ARBA00012744"/>
    </source>
</evidence>
<dbReference type="InterPro" id="IPR013783">
    <property type="entry name" value="Ig-like_fold"/>
</dbReference>
<evidence type="ECO:0000313" key="12">
    <source>
        <dbReference type="EMBL" id="GAT57314.1"/>
    </source>
</evidence>
<dbReference type="EMBL" id="DF849438">
    <property type="protein sequence ID" value="GAT57314.1"/>
    <property type="molecule type" value="Genomic_DNA"/>
</dbReference>
<dbReference type="InterPro" id="IPR001764">
    <property type="entry name" value="Glyco_hydro_3_N"/>
</dbReference>
<protein>
    <recommendedName>
        <fullName evidence="4">beta-glucosidase</fullName>
        <ecNumber evidence="4">3.2.1.21</ecNumber>
    </recommendedName>
</protein>
<organism evidence="12 13">
    <name type="scientific">Mycena chlorophos</name>
    <name type="common">Agaric fungus</name>
    <name type="synonym">Agaricus chlorophos</name>
    <dbReference type="NCBI Taxonomy" id="658473"/>
    <lineage>
        <taxon>Eukaryota</taxon>
        <taxon>Fungi</taxon>
        <taxon>Dikarya</taxon>
        <taxon>Basidiomycota</taxon>
        <taxon>Agaricomycotina</taxon>
        <taxon>Agaricomycetes</taxon>
        <taxon>Agaricomycetidae</taxon>
        <taxon>Agaricales</taxon>
        <taxon>Marasmiineae</taxon>
        <taxon>Mycenaceae</taxon>
        <taxon>Mycena</taxon>
    </lineage>
</organism>
<comment type="pathway">
    <text evidence="2">Glycan metabolism; cellulose degradation.</text>
</comment>
<dbReference type="SUPFAM" id="SSF52279">
    <property type="entry name" value="Beta-D-glucan exohydrolase, C-terminal domain"/>
    <property type="match status" value="1"/>
</dbReference>
<keyword evidence="9" id="KW-0624">Polysaccharide degradation</keyword>
<evidence type="ECO:0000256" key="10">
    <source>
        <dbReference type="SAM" id="SignalP"/>
    </source>
</evidence>
<keyword evidence="10" id="KW-0732">Signal</keyword>
<keyword evidence="13" id="KW-1185">Reference proteome</keyword>
<reference evidence="12" key="1">
    <citation type="submission" date="2014-09" db="EMBL/GenBank/DDBJ databases">
        <title>Genome sequence of the luminous mushroom Mycena chlorophos for searching fungal bioluminescence genes.</title>
        <authorList>
            <person name="Tanaka Y."/>
            <person name="Kasuga D."/>
            <person name="Oba Y."/>
            <person name="Hase S."/>
            <person name="Sato K."/>
            <person name="Oba Y."/>
            <person name="Sakakibara Y."/>
        </authorList>
    </citation>
    <scope>NUCLEOTIDE SEQUENCE</scope>
</reference>
<feature type="chain" id="PRO_5046100606" description="beta-glucosidase" evidence="10">
    <location>
        <begin position="18"/>
        <end position="738"/>
    </location>
</feature>
<dbReference type="Proteomes" id="UP000815677">
    <property type="component" value="Unassembled WGS sequence"/>
</dbReference>
<dbReference type="Pfam" id="PF01915">
    <property type="entry name" value="Glyco_hydro_3_C"/>
    <property type="match status" value="1"/>
</dbReference>
<evidence type="ECO:0000256" key="1">
    <source>
        <dbReference type="ARBA" id="ARBA00000448"/>
    </source>
</evidence>
<evidence type="ECO:0000313" key="13">
    <source>
        <dbReference type="Proteomes" id="UP000815677"/>
    </source>
</evidence>
<dbReference type="InterPro" id="IPR036881">
    <property type="entry name" value="Glyco_hydro_3_C_sf"/>
</dbReference>
<dbReference type="Pfam" id="PF00933">
    <property type="entry name" value="Glyco_hydro_3"/>
    <property type="match status" value="1"/>
</dbReference>
<evidence type="ECO:0000256" key="8">
    <source>
        <dbReference type="ARBA" id="ARBA00023295"/>
    </source>
</evidence>
<name>A0ABQ0M1W9_MYCCL</name>
<dbReference type="SMART" id="SM01217">
    <property type="entry name" value="Fn3_like"/>
    <property type="match status" value="1"/>
</dbReference>
<dbReference type="PRINTS" id="PR00133">
    <property type="entry name" value="GLHYDRLASE3"/>
</dbReference>
<feature type="signal peptide" evidence="10">
    <location>
        <begin position="1"/>
        <end position="17"/>
    </location>
</feature>
<dbReference type="InterPro" id="IPR026891">
    <property type="entry name" value="Fn3-like"/>
</dbReference>
<dbReference type="Pfam" id="PF14310">
    <property type="entry name" value="Fn3-like"/>
    <property type="match status" value="1"/>
</dbReference>
<dbReference type="Gene3D" id="3.20.20.300">
    <property type="entry name" value="Glycoside hydrolase, family 3, N-terminal domain"/>
    <property type="match status" value="1"/>
</dbReference>
<keyword evidence="5 12" id="KW-0378">Hydrolase</keyword>
<dbReference type="Gene3D" id="3.40.50.1700">
    <property type="entry name" value="Glycoside hydrolase family 3 C-terminal domain"/>
    <property type="match status" value="1"/>
</dbReference>
<dbReference type="Gene3D" id="2.60.40.10">
    <property type="entry name" value="Immunoglobulins"/>
    <property type="match status" value="1"/>
</dbReference>
<accession>A0ABQ0M1W9</accession>
<dbReference type="InterPro" id="IPR002772">
    <property type="entry name" value="Glyco_hydro_3_C"/>
</dbReference>
<dbReference type="GO" id="GO:0016787">
    <property type="term" value="F:hydrolase activity"/>
    <property type="evidence" value="ECO:0007669"/>
    <property type="project" value="UniProtKB-KW"/>
</dbReference>
<evidence type="ECO:0000259" key="11">
    <source>
        <dbReference type="SMART" id="SM01217"/>
    </source>
</evidence>
<keyword evidence="8" id="KW-0326">Glycosidase</keyword>